<dbReference type="Proteomes" id="UP001529510">
    <property type="component" value="Unassembled WGS sequence"/>
</dbReference>
<sequence length="64" mass="7198">MDSSLKPPERSGLFMGRGIKRKRGLDENGGPLSEPEEGPPATYTNSWEQRRKIKSKLKRKGDAK</sequence>
<dbReference type="EMBL" id="JAMKFB020000012">
    <property type="protein sequence ID" value="KAL0179428.1"/>
    <property type="molecule type" value="Genomic_DNA"/>
</dbReference>
<evidence type="ECO:0000256" key="1">
    <source>
        <dbReference type="SAM" id="MobiDB-lite"/>
    </source>
</evidence>
<organism evidence="2 3">
    <name type="scientific">Cirrhinus mrigala</name>
    <name type="common">Mrigala</name>
    <dbReference type="NCBI Taxonomy" id="683832"/>
    <lineage>
        <taxon>Eukaryota</taxon>
        <taxon>Metazoa</taxon>
        <taxon>Chordata</taxon>
        <taxon>Craniata</taxon>
        <taxon>Vertebrata</taxon>
        <taxon>Euteleostomi</taxon>
        <taxon>Actinopterygii</taxon>
        <taxon>Neopterygii</taxon>
        <taxon>Teleostei</taxon>
        <taxon>Ostariophysi</taxon>
        <taxon>Cypriniformes</taxon>
        <taxon>Cyprinidae</taxon>
        <taxon>Labeoninae</taxon>
        <taxon>Labeonini</taxon>
        <taxon>Cirrhinus</taxon>
    </lineage>
</organism>
<name>A0ABD0PZH9_CIRMR</name>
<proteinExistence type="predicted"/>
<comment type="caution">
    <text evidence="2">The sequence shown here is derived from an EMBL/GenBank/DDBJ whole genome shotgun (WGS) entry which is preliminary data.</text>
</comment>
<reference evidence="2 3" key="1">
    <citation type="submission" date="2024-05" db="EMBL/GenBank/DDBJ databases">
        <title>Genome sequencing and assembly of Indian major carp, Cirrhinus mrigala (Hamilton, 1822).</title>
        <authorList>
            <person name="Mohindra V."/>
            <person name="Chowdhury L.M."/>
            <person name="Lal K."/>
            <person name="Jena J.K."/>
        </authorList>
    </citation>
    <scope>NUCLEOTIDE SEQUENCE [LARGE SCALE GENOMIC DNA]</scope>
    <source>
        <strain evidence="2">CM1030</strain>
        <tissue evidence="2">Blood</tissue>
    </source>
</reference>
<feature type="non-terminal residue" evidence="2">
    <location>
        <position position="64"/>
    </location>
</feature>
<evidence type="ECO:0000313" key="3">
    <source>
        <dbReference type="Proteomes" id="UP001529510"/>
    </source>
</evidence>
<keyword evidence="3" id="KW-1185">Reference proteome</keyword>
<feature type="compositionally biased region" description="Basic residues" evidence="1">
    <location>
        <begin position="51"/>
        <end position="64"/>
    </location>
</feature>
<protein>
    <submittedName>
        <fullName evidence="2">Uncharacterized protein</fullName>
    </submittedName>
</protein>
<evidence type="ECO:0000313" key="2">
    <source>
        <dbReference type="EMBL" id="KAL0179428.1"/>
    </source>
</evidence>
<accession>A0ABD0PZH9</accession>
<gene>
    <name evidence="2" type="ORF">M9458_024870</name>
</gene>
<feature type="region of interest" description="Disordered" evidence="1">
    <location>
        <begin position="1"/>
        <end position="64"/>
    </location>
</feature>
<dbReference type="AlphaFoldDB" id="A0ABD0PZH9"/>